<dbReference type="InterPro" id="IPR012338">
    <property type="entry name" value="Beta-lactam/transpept-like"/>
</dbReference>
<dbReference type="PANTHER" id="PTHR35333:SF3">
    <property type="entry name" value="BETA-LACTAMASE-TYPE TRANSPEPTIDASE FOLD CONTAINING PROTEIN"/>
    <property type="match status" value="1"/>
</dbReference>
<dbReference type="Proteomes" id="UP000198556">
    <property type="component" value="Unassembled WGS sequence"/>
</dbReference>
<evidence type="ECO:0000313" key="4">
    <source>
        <dbReference type="Proteomes" id="UP000198556"/>
    </source>
</evidence>
<dbReference type="AlphaFoldDB" id="A0A1H9JSX6"/>
<gene>
    <name evidence="3" type="ORF">SAMN05421767_11024</name>
</gene>
<dbReference type="STRING" id="137733.SAMN05421767_11024"/>
<evidence type="ECO:0000259" key="2">
    <source>
        <dbReference type="Pfam" id="PF13354"/>
    </source>
</evidence>
<feature type="domain" description="Beta-lactamase class A catalytic" evidence="2">
    <location>
        <begin position="317"/>
        <end position="532"/>
    </location>
</feature>
<dbReference type="Pfam" id="PF13354">
    <property type="entry name" value="Beta-lactamase2"/>
    <property type="match status" value="1"/>
</dbReference>
<dbReference type="GO" id="GO:0008800">
    <property type="term" value="F:beta-lactamase activity"/>
    <property type="evidence" value="ECO:0007669"/>
    <property type="project" value="InterPro"/>
</dbReference>
<dbReference type="InterPro" id="IPR045155">
    <property type="entry name" value="Beta-lactam_cat"/>
</dbReference>
<dbReference type="Gene3D" id="3.40.710.10">
    <property type="entry name" value="DD-peptidase/beta-lactamase superfamily"/>
    <property type="match status" value="1"/>
</dbReference>
<dbReference type="EMBL" id="FOGF01000010">
    <property type="protein sequence ID" value="SEQ89922.1"/>
    <property type="molecule type" value="Genomic_DNA"/>
</dbReference>
<evidence type="ECO:0000313" key="3">
    <source>
        <dbReference type="EMBL" id="SEQ89922.1"/>
    </source>
</evidence>
<organism evidence="3 4">
    <name type="scientific">Granulicatella balaenopterae</name>
    <dbReference type="NCBI Taxonomy" id="137733"/>
    <lineage>
        <taxon>Bacteria</taxon>
        <taxon>Bacillati</taxon>
        <taxon>Bacillota</taxon>
        <taxon>Bacilli</taxon>
        <taxon>Lactobacillales</taxon>
        <taxon>Carnobacteriaceae</taxon>
        <taxon>Granulicatella</taxon>
    </lineage>
</organism>
<evidence type="ECO:0000256" key="1">
    <source>
        <dbReference type="ARBA" id="ARBA00022737"/>
    </source>
</evidence>
<dbReference type="Pfam" id="PF19085">
    <property type="entry name" value="Choline_bind_2"/>
    <property type="match status" value="1"/>
</dbReference>
<keyword evidence="1" id="KW-0677">Repeat</keyword>
<dbReference type="GO" id="GO:0030655">
    <property type="term" value="P:beta-lactam antibiotic catabolic process"/>
    <property type="evidence" value="ECO:0007669"/>
    <property type="project" value="InterPro"/>
</dbReference>
<dbReference type="InterPro" id="IPR000871">
    <property type="entry name" value="Beta-lactam_class-A"/>
</dbReference>
<dbReference type="InterPro" id="IPR018337">
    <property type="entry name" value="Cell_wall/Cho-bd_repeat"/>
</dbReference>
<reference evidence="3 4" key="1">
    <citation type="submission" date="2016-10" db="EMBL/GenBank/DDBJ databases">
        <authorList>
            <person name="de Groot N.N."/>
        </authorList>
    </citation>
    <scope>NUCLEOTIDE SEQUENCE [LARGE SCALE GENOMIC DNA]</scope>
    <source>
        <strain evidence="3 4">DSM 15827</strain>
    </source>
</reference>
<accession>A0A1H9JSX6</accession>
<dbReference type="GO" id="GO:0046677">
    <property type="term" value="P:response to antibiotic"/>
    <property type="evidence" value="ECO:0007669"/>
    <property type="project" value="InterPro"/>
</dbReference>
<dbReference type="SUPFAM" id="SSF69360">
    <property type="entry name" value="Cell wall binding repeat"/>
    <property type="match status" value="2"/>
</dbReference>
<sequence>MAGLAFSIDPSPVEGASTPTWQQLGTEWVAKKDGQILTDQWLGSYYLKHDGIMAHNEWIWDSNYNSWFYINEDGSYAHDTWKGAYYLKDWGYMAHNEWIWDSNYNSWFYINKDGSYAYDTWKGAYYLKDWGYMAHNEWVYNANTGWHYINQDGQYVQNQWVGAYYLKDWGYMAHNEWVYNANTGWHYINQDGQYVQNQWVGAYYLKDWGYMAHNEWIWDSKYNSWFYINEDGSYAYDTWKGAYYLKDWGYMAHNEWIWDSNYNSWFYLKADGSYAHHEWINGYYLASDGQLSEARANQEILASFNQQFNISGNHAYYYQDLSGKTSEAFGANQDTPIRSASIIKLMILAALYQEVADGQIDLTDSYYLKAEDIVGGTGQLQYQTLGTRYSYYDLAYQMIYSSDNTASNVIIDKLGGLAKTNQLFKQLGFKKSNLQRKFVDTNALYQGLDNYVTAFELADLLSRLYQHQLVTPASDRAMLAILKENPNRDIILKKLPRNITSYHKTGNYSNYGTWNDAGIFVTDKGAFILVSLTSGGQFQQKKTATANFAYDVYRVFQQQ</sequence>
<proteinExistence type="predicted"/>
<dbReference type="Gene3D" id="2.10.270.10">
    <property type="entry name" value="Cholin Binding"/>
    <property type="match status" value="3"/>
</dbReference>
<name>A0A1H9JSX6_9LACT</name>
<dbReference type="SUPFAM" id="SSF56601">
    <property type="entry name" value="beta-lactamase/transpeptidase-like"/>
    <property type="match status" value="1"/>
</dbReference>
<keyword evidence="4" id="KW-1185">Reference proteome</keyword>
<dbReference type="PANTHER" id="PTHR35333">
    <property type="entry name" value="BETA-LACTAMASE"/>
    <property type="match status" value="1"/>
</dbReference>
<protein>
    <submittedName>
        <fullName evidence="3">Beta-lactamase class A</fullName>
    </submittedName>
</protein>